<evidence type="ECO:0000313" key="3">
    <source>
        <dbReference type="Proteomes" id="UP000199416"/>
    </source>
</evidence>
<organism evidence="2 3">
    <name type="scientific">Geodermatophilus telluris</name>
    <dbReference type="NCBI Taxonomy" id="1190417"/>
    <lineage>
        <taxon>Bacteria</taxon>
        <taxon>Bacillati</taxon>
        <taxon>Actinomycetota</taxon>
        <taxon>Actinomycetes</taxon>
        <taxon>Geodermatophilales</taxon>
        <taxon>Geodermatophilaceae</taxon>
        <taxon>Geodermatophilus</taxon>
    </lineage>
</organism>
<dbReference type="AlphaFoldDB" id="A0A1G6PCL7"/>
<dbReference type="RefSeq" id="WP_425402614.1">
    <property type="nucleotide sequence ID" value="NZ_FMZF01000003.1"/>
</dbReference>
<proteinExistence type="predicted"/>
<protein>
    <recommendedName>
        <fullName evidence="1">Antitoxin FitA-like ribbon-helix-helix domain-containing protein</fullName>
    </recommendedName>
</protein>
<feature type="domain" description="Antitoxin FitA-like ribbon-helix-helix" evidence="1">
    <location>
        <begin position="1"/>
        <end position="35"/>
    </location>
</feature>
<gene>
    <name evidence="2" type="ORF">SAMN05660690_2485</name>
</gene>
<sequence>MTIREVPNETRDELAARAARVGQSLEQYVRALLIELARRPSLVELWDRVDQRVRATGSRLAAEKTLELHDHDRQWRSSSPSVPVAG</sequence>
<dbReference type="SUPFAM" id="SSF47598">
    <property type="entry name" value="Ribbon-helix-helix"/>
    <property type="match status" value="1"/>
</dbReference>
<reference evidence="3" key="1">
    <citation type="submission" date="2016-10" db="EMBL/GenBank/DDBJ databases">
        <authorList>
            <person name="Varghese N."/>
            <person name="Submissions S."/>
        </authorList>
    </citation>
    <scope>NUCLEOTIDE SEQUENCE [LARGE SCALE GENOMIC DNA]</scope>
    <source>
        <strain evidence="3">DSM 45421</strain>
    </source>
</reference>
<dbReference type="STRING" id="1190417.SAMN05660690_2485"/>
<dbReference type="GO" id="GO:0006355">
    <property type="term" value="P:regulation of DNA-templated transcription"/>
    <property type="evidence" value="ECO:0007669"/>
    <property type="project" value="InterPro"/>
</dbReference>
<dbReference type="Pfam" id="PF22513">
    <property type="entry name" value="FitA-like_RHH"/>
    <property type="match status" value="1"/>
</dbReference>
<name>A0A1G6PCL7_9ACTN</name>
<evidence type="ECO:0000259" key="1">
    <source>
        <dbReference type="Pfam" id="PF22513"/>
    </source>
</evidence>
<dbReference type="InterPro" id="IPR010985">
    <property type="entry name" value="Ribbon_hlx_hlx"/>
</dbReference>
<dbReference type="EMBL" id="FMZF01000003">
    <property type="protein sequence ID" value="SDC77177.1"/>
    <property type="molecule type" value="Genomic_DNA"/>
</dbReference>
<evidence type="ECO:0000313" key="2">
    <source>
        <dbReference type="EMBL" id="SDC77177.1"/>
    </source>
</evidence>
<dbReference type="Proteomes" id="UP000199416">
    <property type="component" value="Unassembled WGS sequence"/>
</dbReference>
<dbReference type="InterPro" id="IPR053853">
    <property type="entry name" value="FitA-like_RHH"/>
</dbReference>
<keyword evidence="3" id="KW-1185">Reference proteome</keyword>
<accession>A0A1G6PCL7</accession>